<reference evidence="2" key="1">
    <citation type="submission" date="2022-07" db="EMBL/GenBank/DDBJ databases">
        <title>Genome analysis of Parmales, a sister group of diatoms, reveals the evolutionary specialization of diatoms from phago-mixotrophs to photoautotrophs.</title>
        <authorList>
            <person name="Ban H."/>
            <person name="Sato S."/>
            <person name="Yoshikawa S."/>
            <person name="Kazumasa Y."/>
            <person name="Nakamura Y."/>
            <person name="Ichinomiya M."/>
            <person name="Saitoh K."/>
            <person name="Sato N."/>
            <person name="Blanc-Mathieu R."/>
            <person name="Endo H."/>
            <person name="Kuwata A."/>
            <person name="Ogata H."/>
        </authorList>
    </citation>
    <scope>NUCLEOTIDE SEQUENCE</scope>
</reference>
<proteinExistence type="predicted"/>
<comment type="caution">
    <text evidence="2">The sequence shown here is derived from an EMBL/GenBank/DDBJ whole genome shotgun (WGS) entry which is preliminary data.</text>
</comment>
<evidence type="ECO:0000256" key="1">
    <source>
        <dbReference type="SAM" id="MobiDB-lite"/>
    </source>
</evidence>
<sequence length="141" mass="14729">MTLQVYPPNREGDLPRLLYKLSLTPLPPSNNVLSPVLTSLTSALTTSMHNPLTLQSPSTSLTSSPPVGTSSPSSLSSPSSSPNNNLYIVVLPEGAVVRSGVDIDSSPRITTLSKGTVVSVLRVVDRGGIKRMCLSMEGLAG</sequence>
<dbReference type="Proteomes" id="UP001165082">
    <property type="component" value="Unassembled WGS sequence"/>
</dbReference>
<accession>A0A9W7E4Q3</accession>
<feature type="non-terminal residue" evidence="2">
    <location>
        <position position="1"/>
    </location>
</feature>
<feature type="compositionally biased region" description="Low complexity" evidence="1">
    <location>
        <begin position="48"/>
        <end position="82"/>
    </location>
</feature>
<name>A0A9W7E4Q3_9STRA</name>
<dbReference type="EMBL" id="BRXZ01002601">
    <property type="protein sequence ID" value="GMH66032.1"/>
    <property type="molecule type" value="Genomic_DNA"/>
</dbReference>
<keyword evidence="3" id="KW-1185">Reference proteome</keyword>
<evidence type="ECO:0000313" key="3">
    <source>
        <dbReference type="Proteomes" id="UP001165082"/>
    </source>
</evidence>
<feature type="region of interest" description="Disordered" evidence="1">
    <location>
        <begin position="48"/>
        <end position="83"/>
    </location>
</feature>
<evidence type="ECO:0000313" key="2">
    <source>
        <dbReference type="EMBL" id="GMH66032.1"/>
    </source>
</evidence>
<protein>
    <submittedName>
        <fullName evidence="2">Uncharacterized protein</fullName>
    </submittedName>
</protein>
<gene>
    <name evidence="2" type="ORF">TrRE_jg10214</name>
</gene>
<dbReference type="AlphaFoldDB" id="A0A9W7E4Q3"/>
<organism evidence="2 3">
    <name type="scientific">Triparma retinervis</name>
    <dbReference type="NCBI Taxonomy" id="2557542"/>
    <lineage>
        <taxon>Eukaryota</taxon>
        <taxon>Sar</taxon>
        <taxon>Stramenopiles</taxon>
        <taxon>Ochrophyta</taxon>
        <taxon>Bolidophyceae</taxon>
        <taxon>Parmales</taxon>
        <taxon>Triparmaceae</taxon>
        <taxon>Triparma</taxon>
    </lineage>
</organism>